<evidence type="ECO:0000313" key="3">
    <source>
        <dbReference type="Proteomes" id="UP000266391"/>
    </source>
</evidence>
<dbReference type="AlphaFoldDB" id="A0A396AJE2"/>
<accession>A0A396AJE2</accession>
<dbReference type="RefSeq" id="WP_118091775.1">
    <property type="nucleotide sequence ID" value="NZ_CABJFX010000020.1"/>
</dbReference>
<dbReference type="Proteomes" id="UP000283492">
    <property type="component" value="Unassembled WGS sequence"/>
</dbReference>
<evidence type="ECO:0000313" key="4">
    <source>
        <dbReference type="Proteomes" id="UP000283492"/>
    </source>
</evidence>
<evidence type="ECO:0000313" key="1">
    <source>
        <dbReference type="EMBL" id="RHA87427.1"/>
    </source>
</evidence>
<sequence length="139" mass="15702">MASPTIRMLWGIAKSPELGMTDEELHLLVLSHTGKDSIKQLNKRELGMMVSVLADMKDSAKGAKNRKRQTGNPATVNQRKKVYKLAESLGWTKKARINGFCRKMFGVESVDWLNYMQCSDLIEALKSMVERKEKEDGKA</sequence>
<gene>
    <name evidence="2" type="ORF">DW813_00870</name>
    <name evidence="1" type="ORF">DW914_11375</name>
</gene>
<name>A0A396AJE2_9FIRM</name>
<dbReference type="EMBL" id="QSIQ01000001">
    <property type="protein sequence ID" value="RHD06451.1"/>
    <property type="molecule type" value="Genomic_DNA"/>
</dbReference>
<dbReference type="Proteomes" id="UP000266391">
    <property type="component" value="Unassembled WGS sequence"/>
</dbReference>
<proteinExistence type="predicted"/>
<evidence type="ECO:0000313" key="2">
    <source>
        <dbReference type="EMBL" id="RHD06451.1"/>
    </source>
</evidence>
<dbReference type="InterPro" id="IPR009363">
    <property type="entry name" value="Phage_Mu_Gp16"/>
</dbReference>
<comment type="caution">
    <text evidence="2">The sequence shown here is derived from an EMBL/GenBank/DDBJ whole genome shotgun (WGS) entry which is preliminary data.</text>
</comment>
<protein>
    <submittedName>
        <fullName evidence="2">Regulatory protein GemA</fullName>
    </submittedName>
</protein>
<reference evidence="3 4" key="1">
    <citation type="submission" date="2018-08" db="EMBL/GenBank/DDBJ databases">
        <title>A genome reference for cultivated species of the human gut microbiota.</title>
        <authorList>
            <person name="Zou Y."/>
            <person name="Xue W."/>
            <person name="Luo G."/>
        </authorList>
    </citation>
    <scope>NUCLEOTIDE SEQUENCE [LARGE SCALE GENOMIC DNA]</scope>
    <source>
        <strain evidence="2 3">AM32-8LB</strain>
        <strain evidence="1 4">AM42-1AC</strain>
    </source>
</reference>
<dbReference type="EMBL" id="QSFX01000020">
    <property type="protein sequence ID" value="RHA87427.1"/>
    <property type="molecule type" value="Genomic_DNA"/>
</dbReference>
<organism evidence="2 3">
    <name type="scientific">Roseburia inulinivorans</name>
    <dbReference type="NCBI Taxonomy" id="360807"/>
    <lineage>
        <taxon>Bacteria</taxon>
        <taxon>Bacillati</taxon>
        <taxon>Bacillota</taxon>
        <taxon>Clostridia</taxon>
        <taxon>Lachnospirales</taxon>
        <taxon>Lachnospiraceae</taxon>
        <taxon>Roseburia</taxon>
    </lineage>
</organism>
<dbReference type="Pfam" id="PF06252">
    <property type="entry name" value="GemA"/>
    <property type="match status" value="1"/>
</dbReference>